<dbReference type="InterPro" id="IPR006130">
    <property type="entry name" value="Asp/Orn_carbamoylTrfase"/>
</dbReference>
<feature type="domain" description="Aspartate/ornithine carbamoyltransferase Asp/Orn-binding" evidence="3">
    <location>
        <begin position="190"/>
        <end position="335"/>
    </location>
</feature>
<evidence type="ECO:0000313" key="6">
    <source>
        <dbReference type="Proteomes" id="UP000287233"/>
    </source>
</evidence>
<dbReference type="PANTHER" id="PTHR45753">
    <property type="entry name" value="ORNITHINE CARBAMOYLTRANSFERASE, MITOCHONDRIAL"/>
    <property type="match status" value="1"/>
</dbReference>
<evidence type="ECO:0000256" key="1">
    <source>
        <dbReference type="ARBA" id="ARBA00022679"/>
    </source>
</evidence>
<reference evidence="6" key="1">
    <citation type="submission" date="2018-12" db="EMBL/GenBank/DDBJ databases">
        <title>Complete genome sequence of an uncultured bacterium of the candidate phylum Bipolaricaulota.</title>
        <authorList>
            <person name="Kadnikov V.V."/>
            <person name="Mardanov A.V."/>
            <person name="Beletsky A.V."/>
            <person name="Frank Y.A."/>
            <person name="Karnachuk O.V."/>
            <person name="Ravin N.V."/>
        </authorList>
    </citation>
    <scope>NUCLEOTIDE SEQUENCE [LARGE SCALE GENOMIC DNA]</scope>
</reference>
<dbReference type="Proteomes" id="UP000287233">
    <property type="component" value="Chromosome"/>
</dbReference>
<dbReference type="PRINTS" id="PR00100">
    <property type="entry name" value="AOTCASE"/>
</dbReference>
<dbReference type="EMBL" id="CP034928">
    <property type="protein sequence ID" value="QAA76673.1"/>
    <property type="molecule type" value="Genomic_DNA"/>
</dbReference>
<feature type="domain" description="Aspartate/ornithine carbamoyltransferase carbamoyl-P binding" evidence="4">
    <location>
        <begin position="9"/>
        <end position="164"/>
    </location>
</feature>
<dbReference type="Gene3D" id="3.40.50.1370">
    <property type="entry name" value="Aspartate/ornithine carbamoyltransferase"/>
    <property type="match status" value="2"/>
</dbReference>
<dbReference type="GO" id="GO:0042450">
    <property type="term" value="P:L-arginine biosynthetic process via ornithine"/>
    <property type="evidence" value="ECO:0007669"/>
    <property type="project" value="TreeGrafter"/>
</dbReference>
<comment type="similarity">
    <text evidence="2">Belongs to the aspartate/ornithine carbamoyltransferase superfamily.</text>
</comment>
<evidence type="ECO:0000259" key="3">
    <source>
        <dbReference type="Pfam" id="PF00185"/>
    </source>
</evidence>
<proteinExistence type="inferred from homology"/>
<dbReference type="KEGG" id="bih:BIP78_0907"/>
<gene>
    <name evidence="5" type="ORF">BIP78_0907</name>
</gene>
<dbReference type="PRINTS" id="PR00101">
    <property type="entry name" value="ATCASE"/>
</dbReference>
<evidence type="ECO:0000256" key="2">
    <source>
        <dbReference type="RuleBase" id="RU003634"/>
    </source>
</evidence>
<keyword evidence="1 2" id="KW-0808">Transferase</keyword>
<evidence type="ECO:0000313" key="5">
    <source>
        <dbReference type="EMBL" id="QAA76673.1"/>
    </source>
</evidence>
<dbReference type="GO" id="GO:0004585">
    <property type="term" value="F:ornithine carbamoyltransferase activity"/>
    <property type="evidence" value="ECO:0007669"/>
    <property type="project" value="TreeGrafter"/>
</dbReference>
<dbReference type="GO" id="GO:0019240">
    <property type="term" value="P:citrulline biosynthetic process"/>
    <property type="evidence" value="ECO:0007669"/>
    <property type="project" value="TreeGrafter"/>
</dbReference>
<organism evidence="5 6">
    <name type="scientific">Bipolaricaulis sibiricus</name>
    <dbReference type="NCBI Taxonomy" id="2501609"/>
    <lineage>
        <taxon>Bacteria</taxon>
        <taxon>Candidatus Bipolaricaulota</taxon>
        <taxon>Candidatus Bipolaricaulia</taxon>
        <taxon>Candidatus Bipolaricaulales</taxon>
        <taxon>Candidatus Bipolaricaulaceae</taxon>
        <taxon>Candidatus Bipolaricaulis</taxon>
    </lineage>
</organism>
<dbReference type="Pfam" id="PF02729">
    <property type="entry name" value="OTCace_N"/>
    <property type="match status" value="1"/>
</dbReference>
<evidence type="ECO:0000259" key="4">
    <source>
        <dbReference type="Pfam" id="PF02729"/>
    </source>
</evidence>
<sequence length="341" mass="38505">MSWFDLAGKDLISTKDWTKEELEIVLKVSDQLKGMYYAGLPHPALKDKTFLMLFFNTSTRTRLSFESAMTQLGGHAQFVAAADLRLSLEDKPGAGETIGDTAKVMARYAHGIGIRLLEDKVSRYGEDTEIMYRFAQHAEIPVVNMASNIWHPCQALTDLYTMREKLGTDLRGVKYTVMWAYSPWARSLGSVQEDLVIATRFGMDVTVAHPKGYELDPDVVALSKRYAQESGGKFEVTADLDDALKGATVVFPRGWMSLRRYEIGKEAEIKNAEKFRDWKYTRGRQKLAKPGYLMHVMPIDRGNEADVELCDDPGLSWMYDQAENRLHTQKAILALTMGGRL</sequence>
<accession>A0A410FUG4</accession>
<dbReference type="PANTHER" id="PTHR45753:SF3">
    <property type="entry name" value="ORNITHINE TRANSCARBAMYLASE, MITOCHONDRIAL"/>
    <property type="match status" value="1"/>
</dbReference>
<dbReference type="InterPro" id="IPR036901">
    <property type="entry name" value="Asp/Orn_carbamoylTrfase_sf"/>
</dbReference>
<protein>
    <submittedName>
        <fullName evidence="5">Ornithine carbamoyltransferase</fullName>
    </submittedName>
</protein>
<dbReference type="InterPro" id="IPR006132">
    <property type="entry name" value="Asp/Orn_carbamoyltranf_P-bd"/>
</dbReference>
<name>A0A410FUG4_BIPS1</name>
<dbReference type="Pfam" id="PF00185">
    <property type="entry name" value="OTCace"/>
    <property type="match status" value="1"/>
</dbReference>
<dbReference type="SUPFAM" id="SSF53671">
    <property type="entry name" value="Aspartate/ornithine carbamoyltransferase"/>
    <property type="match status" value="1"/>
</dbReference>
<dbReference type="AlphaFoldDB" id="A0A410FUG4"/>
<dbReference type="GO" id="GO:0016597">
    <property type="term" value="F:amino acid binding"/>
    <property type="evidence" value="ECO:0007669"/>
    <property type="project" value="InterPro"/>
</dbReference>
<dbReference type="InterPro" id="IPR006131">
    <property type="entry name" value="Asp_carbamoyltransf_Asp/Orn-bd"/>
</dbReference>